<name>A0A8H5ETF3_9AGAR</name>
<evidence type="ECO:0008006" key="3">
    <source>
        <dbReference type="Google" id="ProtNLM"/>
    </source>
</evidence>
<proteinExistence type="predicted"/>
<dbReference type="OrthoDB" id="2906986at2759"/>
<accession>A0A8H5ETF3</accession>
<sequence>MSSTVALTSQPLPAEVLEFFIDALSKDRSADARRAMRTSALVCRSFRNRAHHHIFWRLEFVQPPYSTSSKTLSRLFNFRGLVEAGQKLPLLTTPLYHIRSFKLAMDGSLFEAYAILENPDLVSILELIQKYSWDIRKVSLKGSSFPIVWPDLTWDFRMALKQLCRSSPSLTTLCLENMTGVPHTMLLGTKIRHVRFHLIEFAVGALDLLPRFRYNHPVEPQLESIDIDYTFPFPEDNPLNHSGTDEMSLGQYQSIFSGVKRLKYLIYRSDDLERFLSLAQKLSSSLDTVDLELSNSDNGFLRALTWEIPLDSLPNLGRILLRHKSLVSVGTRHPLVKVASILRNMIIPASLQAIEVAFEVRSDPPWLKTGHFFPDPHNWALLDKILTDNKFERVREVVFHLRYFTVQAPPWAFNETVFVDRCRSCIQDVFPLLYASLKTVHVDIRVLPVVGGNEEPIFDS</sequence>
<keyword evidence="2" id="KW-1185">Reference proteome</keyword>
<evidence type="ECO:0000313" key="1">
    <source>
        <dbReference type="EMBL" id="KAF5311756.1"/>
    </source>
</evidence>
<dbReference type="Proteomes" id="UP000567179">
    <property type="component" value="Unassembled WGS sequence"/>
</dbReference>
<dbReference type="AlphaFoldDB" id="A0A8H5ETF3"/>
<evidence type="ECO:0000313" key="2">
    <source>
        <dbReference type="Proteomes" id="UP000567179"/>
    </source>
</evidence>
<reference evidence="1 2" key="1">
    <citation type="journal article" date="2020" name="ISME J.">
        <title>Uncovering the hidden diversity of litter-decomposition mechanisms in mushroom-forming fungi.</title>
        <authorList>
            <person name="Floudas D."/>
            <person name="Bentzer J."/>
            <person name="Ahren D."/>
            <person name="Johansson T."/>
            <person name="Persson P."/>
            <person name="Tunlid A."/>
        </authorList>
    </citation>
    <scope>NUCLEOTIDE SEQUENCE [LARGE SCALE GENOMIC DNA]</scope>
    <source>
        <strain evidence="1 2">CBS 101986</strain>
    </source>
</reference>
<dbReference type="EMBL" id="JAACJJ010000056">
    <property type="protein sequence ID" value="KAF5311756.1"/>
    <property type="molecule type" value="Genomic_DNA"/>
</dbReference>
<protein>
    <recommendedName>
        <fullName evidence="3">F-box domain-containing protein</fullName>
    </recommendedName>
</protein>
<organism evidence="1 2">
    <name type="scientific">Psilocybe cf. subviscida</name>
    <dbReference type="NCBI Taxonomy" id="2480587"/>
    <lineage>
        <taxon>Eukaryota</taxon>
        <taxon>Fungi</taxon>
        <taxon>Dikarya</taxon>
        <taxon>Basidiomycota</taxon>
        <taxon>Agaricomycotina</taxon>
        <taxon>Agaricomycetes</taxon>
        <taxon>Agaricomycetidae</taxon>
        <taxon>Agaricales</taxon>
        <taxon>Agaricineae</taxon>
        <taxon>Strophariaceae</taxon>
        <taxon>Psilocybe</taxon>
    </lineage>
</organism>
<gene>
    <name evidence="1" type="ORF">D9619_003586</name>
</gene>
<comment type="caution">
    <text evidence="1">The sequence shown here is derived from an EMBL/GenBank/DDBJ whole genome shotgun (WGS) entry which is preliminary data.</text>
</comment>